<dbReference type="AlphaFoldDB" id="A0A2M4DR20"/>
<evidence type="ECO:0000313" key="2">
    <source>
        <dbReference type="EMBL" id="MBW80005.1"/>
    </source>
</evidence>
<protein>
    <submittedName>
        <fullName evidence="2">Uncharacterized protein</fullName>
    </submittedName>
</protein>
<organism evidence="2">
    <name type="scientific">Anopheles darlingi</name>
    <name type="common">Mosquito</name>
    <dbReference type="NCBI Taxonomy" id="43151"/>
    <lineage>
        <taxon>Eukaryota</taxon>
        <taxon>Metazoa</taxon>
        <taxon>Ecdysozoa</taxon>
        <taxon>Arthropoda</taxon>
        <taxon>Hexapoda</taxon>
        <taxon>Insecta</taxon>
        <taxon>Pterygota</taxon>
        <taxon>Neoptera</taxon>
        <taxon>Endopterygota</taxon>
        <taxon>Diptera</taxon>
        <taxon>Nematocera</taxon>
        <taxon>Culicoidea</taxon>
        <taxon>Culicidae</taxon>
        <taxon>Anophelinae</taxon>
        <taxon>Anopheles</taxon>
    </lineage>
</organism>
<keyword evidence="1" id="KW-0472">Membrane</keyword>
<evidence type="ECO:0000256" key="1">
    <source>
        <dbReference type="SAM" id="Phobius"/>
    </source>
</evidence>
<reference evidence="2" key="1">
    <citation type="submission" date="2018-01" db="EMBL/GenBank/DDBJ databases">
        <title>An insight into the sialome of Amazonian anophelines.</title>
        <authorList>
            <person name="Ribeiro J.M."/>
            <person name="Scarpassa V."/>
            <person name="Calvo E."/>
        </authorList>
    </citation>
    <scope>NUCLEOTIDE SEQUENCE</scope>
</reference>
<proteinExistence type="predicted"/>
<name>A0A2M4DR20_ANODA</name>
<sequence>MCMFMLLAGWLAGVALIYAFGSRKVFFDFLFVFWSVSVKSGIDGMERCFGVSQVHSSNGVCTKCAFDSKIPLCYFMLLAILSTEIQLLLLVIRMREWLQMVACQTITGAAFECN</sequence>
<dbReference type="EMBL" id="GGFL01015827">
    <property type="protein sequence ID" value="MBW80005.1"/>
    <property type="molecule type" value="Transcribed_RNA"/>
</dbReference>
<accession>A0A2M4DR20</accession>
<keyword evidence="1" id="KW-1133">Transmembrane helix</keyword>
<keyword evidence="1" id="KW-0812">Transmembrane</keyword>
<feature type="transmembrane region" description="Helical" evidence="1">
    <location>
        <begin position="74"/>
        <end position="92"/>
    </location>
</feature>